<gene>
    <name evidence="1" type="ORF">SAMN05444362_12122</name>
</gene>
<proteinExistence type="predicted"/>
<dbReference type="Proteomes" id="UP000184480">
    <property type="component" value="Unassembled WGS sequence"/>
</dbReference>
<dbReference type="RefSeq" id="WP_062184244.1">
    <property type="nucleotide sequence ID" value="NZ_BBXL01000026.1"/>
</dbReference>
<dbReference type="AlphaFoldDB" id="A0A1M5IUA9"/>
<name>A0A1M5IUA9_9BACT</name>
<sequence length="103" mass="11629">MKVKDYISTKFQSFGISLSEADLVDITLSTKIDLESEISNENKRAVEISMAGFIPALLLRANWSQGDMSESYNSQGVKDYYSYLCKLYGLKDQLSPKPTVTFR</sequence>
<reference evidence="2" key="1">
    <citation type="submission" date="2016-11" db="EMBL/GenBank/DDBJ databases">
        <authorList>
            <person name="Varghese N."/>
            <person name="Submissions S."/>
        </authorList>
    </citation>
    <scope>NUCLEOTIDE SEQUENCE [LARGE SCALE GENOMIC DNA]</scope>
    <source>
        <strain evidence="2">DSM 27370</strain>
    </source>
</reference>
<protein>
    <submittedName>
        <fullName evidence="1">Uncharacterized protein</fullName>
    </submittedName>
</protein>
<dbReference type="Pfam" id="PF20449">
    <property type="entry name" value="DUF6706"/>
    <property type="match status" value="1"/>
</dbReference>
<dbReference type="STRING" id="1346286.SAMN05444362_12122"/>
<keyword evidence="2" id="KW-1185">Reference proteome</keyword>
<organism evidence="1 2">
    <name type="scientific">Dysgonomonas macrotermitis</name>
    <dbReference type="NCBI Taxonomy" id="1346286"/>
    <lineage>
        <taxon>Bacteria</taxon>
        <taxon>Pseudomonadati</taxon>
        <taxon>Bacteroidota</taxon>
        <taxon>Bacteroidia</taxon>
        <taxon>Bacteroidales</taxon>
        <taxon>Dysgonomonadaceae</taxon>
        <taxon>Dysgonomonas</taxon>
    </lineage>
</organism>
<evidence type="ECO:0000313" key="1">
    <source>
        <dbReference type="EMBL" id="SHG31932.1"/>
    </source>
</evidence>
<dbReference type="OrthoDB" id="1267162at2"/>
<evidence type="ECO:0000313" key="2">
    <source>
        <dbReference type="Proteomes" id="UP000184480"/>
    </source>
</evidence>
<dbReference type="EMBL" id="FQUC01000021">
    <property type="protein sequence ID" value="SHG31932.1"/>
    <property type="molecule type" value="Genomic_DNA"/>
</dbReference>
<accession>A0A1M5IUA9</accession>
<dbReference type="InterPro" id="IPR046552">
    <property type="entry name" value="DUF6706"/>
</dbReference>